<comment type="caution">
    <text evidence="2">The sequence shown here is derived from an EMBL/GenBank/DDBJ whole genome shotgun (WGS) entry which is preliminary data.</text>
</comment>
<dbReference type="AlphaFoldDB" id="A0A0W0G6D4"/>
<organism evidence="2 3">
    <name type="scientific">Moniliophthora roreri</name>
    <name type="common">Frosty pod rot fungus</name>
    <name type="synonym">Monilia roreri</name>
    <dbReference type="NCBI Taxonomy" id="221103"/>
    <lineage>
        <taxon>Eukaryota</taxon>
        <taxon>Fungi</taxon>
        <taxon>Dikarya</taxon>
        <taxon>Basidiomycota</taxon>
        <taxon>Agaricomycotina</taxon>
        <taxon>Agaricomycetes</taxon>
        <taxon>Agaricomycetidae</taxon>
        <taxon>Agaricales</taxon>
        <taxon>Marasmiineae</taxon>
        <taxon>Marasmiaceae</taxon>
        <taxon>Moniliophthora</taxon>
    </lineage>
</organism>
<sequence length="281" mass="31229">MAVFDNHHLLHKTGDEDDENQGRAPICQVSDCKLGVDITLQSSDGRLFGSHMKNLETFNAGFPSADSVTNQEGDIVHLSEDGKTLELLLRFSHNIEHTEISELGLATVLSLAKAADKYGNAFAAGACREAINILVKSSPDNALLAIHYKMMHSDFRNVDEVVQSTMRIPLRQVVDTLKVSSRVLGTYVLYKEQWTIAHRNFEKELDDSKRFPCNESKDREVVALFKSMLRSSPSLLGFEAAEKLCQQVFGIGVSSKWSVSVPPVKEALSKFPKWAEVYATV</sequence>
<evidence type="ECO:0000256" key="1">
    <source>
        <dbReference type="SAM" id="MobiDB-lite"/>
    </source>
</evidence>
<protein>
    <recommendedName>
        <fullName evidence="4">BTB domain-containing protein</fullName>
    </recommendedName>
</protein>
<dbReference type="Proteomes" id="UP000054988">
    <property type="component" value="Unassembled WGS sequence"/>
</dbReference>
<dbReference type="EMBL" id="LATX01000995">
    <property type="protein sequence ID" value="KTB44123.1"/>
    <property type="molecule type" value="Genomic_DNA"/>
</dbReference>
<reference evidence="2 3" key="1">
    <citation type="submission" date="2015-12" db="EMBL/GenBank/DDBJ databases">
        <title>Draft genome sequence of Moniliophthora roreri, the causal agent of frosty pod rot of cacao.</title>
        <authorList>
            <person name="Aime M.C."/>
            <person name="Diaz-Valderrama J.R."/>
            <person name="Kijpornyongpan T."/>
            <person name="Phillips-Mora W."/>
        </authorList>
    </citation>
    <scope>NUCLEOTIDE SEQUENCE [LARGE SCALE GENOMIC DNA]</scope>
    <source>
        <strain evidence="2 3">MCA 2952</strain>
    </source>
</reference>
<feature type="region of interest" description="Disordered" evidence="1">
    <location>
        <begin position="1"/>
        <end position="23"/>
    </location>
</feature>
<evidence type="ECO:0000313" key="2">
    <source>
        <dbReference type="EMBL" id="KTB44123.1"/>
    </source>
</evidence>
<evidence type="ECO:0008006" key="4">
    <source>
        <dbReference type="Google" id="ProtNLM"/>
    </source>
</evidence>
<proteinExistence type="predicted"/>
<evidence type="ECO:0000313" key="3">
    <source>
        <dbReference type="Proteomes" id="UP000054988"/>
    </source>
</evidence>
<gene>
    <name evidence="2" type="ORF">WG66_3298</name>
</gene>
<feature type="compositionally biased region" description="Basic and acidic residues" evidence="1">
    <location>
        <begin position="1"/>
        <end position="14"/>
    </location>
</feature>
<name>A0A0W0G6D4_MONRR</name>
<accession>A0A0W0G6D4</accession>